<keyword evidence="4" id="KW-1185">Reference proteome</keyword>
<dbReference type="InterPro" id="IPR007527">
    <property type="entry name" value="Znf_SWIM"/>
</dbReference>
<dbReference type="KEGG" id="nde:NIDE0347"/>
<dbReference type="STRING" id="330214.NIDE0347"/>
<gene>
    <name evidence="3" type="ORF">NIDE0347</name>
</gene>
<evidence type="ECO:0000313" key="3">
    <source>
        <dbReference type="EMBL" id="CBK40126.1"/>
    </source>
</evidence>
<dbReference type="EMBL" id="FP929003">
    <property type="protein sequence ID" value="CBK40126.1"/>
    <property type="molecule type" value="Genomic_DNA"/>
</dbReference>
<keyword evidence="1" id="KW-0479">Metal-binding</keyword>
<dbReference type="OrthoDB" id="9784722at2"/>
<keyword evidence="1" id="KW-0862">Zinc</keyword>
<evidence type="ECO:0000313" key="4">
    <source>
        <dbReference type="Proteomes" id="UP000001660"/>
    </source>
</evidence>
<dbReference type="PROSITE" id="PS50966">
    <property type="entry name" value="ZF_SWIM"/>
    <property type="match status" value="1"/>
</dbReference>
<protein>
    <recommendedName>
        <fullName evidence="2">SWIM-type domain-containing protein</fullName>
    </recommendedName>
</protein>
<dbReference type="HOGENOM" id="CLU_965378_0_0_0"/>
<evidence type="ECO:0000256" key="1">
    <source>
        <dbReference type="PROSITE-ProRule" id="PRU00325"/>
    </source>
</evidence>
<dbReference type="Proteomes" id="UP000001660">
    <property type="component" value="Chromosome"/>
</dbReference>
<sequence length="288" mass="31812">MKGRIACSADRLSLLEASMISSVVEPNAFQIGKQYQSERRVQMTDASDTEVTSSVMGNSGLYEQTIRLIDGHLEARCSCTLSEQPICRHGVAALLEYQRWSKARIVPKPRVAAPRLETEKPVASAVPSGDVKLSELNQFTEWMQRTVQAIQSGKPLPDQPPIGPGLVSTWTQVIQQMDDRRRESEGAQVELDADIRNREAVVARLTQDLEASVKESKSLQVLCRDLQREIEAQKAAAGKTTDLARQVEQVEVEVKAMSALLTDKGRRLEGLSDTCREVSLLLKSLGKA</sequence>
<reference evidence="3 4" key="1">
    <citation type="journal article" date="2010" name="Proc. Natl. Acad. Sci. U.S.A.">
        <title>A Nitrospira metagenome illuminates the physiology and evolution of globally important nitrite-oxidizing bacteria.</title>
        <authorList>
            <person name="Lucker S."/>
            <person name="Wagner M."/>
            <person name="Maixner F."/>
            <person name="Pelletier E."/>
            <person name="Koch H."/>
            <person name="Vacherie B."/>
            <person name="Rattei T."/>
            <person name="Sinninghe Damste J."/>
            <person name="Spieck E."/>
            <person name="Le Paslier D."/>
            <person name="Daims H."/>
        </authorList>
    </citation>
    <scope>NUCLEOTIDE SEQUENCE [LARGE SCALE GENOMIC DNA]</scope>
</reference>
<organism evidence="3 4">
    <name type="scientific">Nitrospira defluvii</name>
    <dbReference type="NCBI Taxonomy" id="330214"/>
    <lineage>
        <taxon>Bacteria</taxon>
        <taxon>Pseudomonadati</taxon>
        <taxon>Nitrospirota</taxon>
        <taxon>Nitrospiria</taxon>
        <taxon>Nitrospirales</taxon>
        <taxon>Nitrospiraceae</taxon>
        <taxon>Nitrospira</taxon>
    </lineage>
</organism>
<keyword evidence="1" id="KW-0863">Zinc-finger</keyword>
<name>D8PA67_9BACT</name>
<accession>D8PA67</accession>
<dbReference type="GO" id="GO:0008270">
    <property type="term" value="F:zinc ion binding"/>
    <property type="evidence" value="ECO:0007669"/>
    <property type="project" value="UniProtKB-KW"/>
</dbReference>
<dbReference type="AlphaFoldDB" id="D8PA67"/>
<dbReference type="eggNOG" id="COG4715">
    <property type="taxonomic scope" value="Bacteria"/>
</dbReference>
<evidence type="ECO:0000259" key="2">
    <source>
        <dbReference type="PROSITE" id="PS50966"/>
    </source>
</evidence>
<feature type="domain" description="SWIM-type" evidence="2">
    <location>
        <begin position="62"/>
        <end position="98"/>
    </location>
</feature>
<proteinExistence type="predicted"/>